<dbReference type="PANTHER" id="PTHR47642">
    <property type="entry name" value="ATP-DEPENDENT DNA HELICASE"/>
    <property type="match status" value="1"/>
</dbReference>
<dbReference type="InterPro" id="IPR010285">
    <property type="entry name" value="DNA_helicase_pif1-like_DEAD"/>
</dbReference>
<name>A0ABQ6IBA7_9MICO</name>
<feature type="compositionally biased region" description="Polar residues" evidence="1">
    <location>
        <begin position="176"/>
        <end position="193"/>
    </location>
</feature>
<protein>
    <recommendedName>
        <fullName evidence="2">AAA+ ATPase domain-containing protein</fullName>
    </recommendedName>
</protein>
<sequence length="492" mass="53900">MSAQARTSQSQERVPPITLTEEFEHALALLHAGANVFLTGRAGTGKSTLIRHFLATTGRKAVTVAPTGIAALNVDGYTIHRLFSFPMGITEDTVGSRGYYPSRFAATLKELEILIVDEASMVRADLFDALVAALERFGPHPGEPCGGVQLVLVGDLHRLPPWCATARWTTSTSATGPRTSSPPAGSTRPRSPWSSLTHVFRQRGDARLVDILNAVREGALLEDARRELNARTDPDFEPPDTEFWLTLATTNRIVRTRNRQMLERLETPRRTYRASVRGDMDGFELPADETLELAEGAQVMLLSNDPLDRWVNGTLGRVDALLDTRDGPLVRVLTRGGDVVDVEPHTWDVTRPTFSGGSLDREVIGTFTQLPMKARVGHHDSQEPGSDARECGGRPHGRHLRQWPPICGPEPLHQPGRPGLEASGPSARPQDGRPYPALPHRRGTVGRCRGGGGVPGRPDRGAGGRPLSPAPRRDRRGHGRRRRGDDRRESHQ</sequence>
<feature type="domain" description="AAA+ ATPase" evidence="2">
    <location>
        <begin position="32"/>
        <end position="234"/>
    </location>
</feature>
<dbReference type="SMART" id="SM00382">
    <property type="entry name" value="AAA"/>
    <property type="match status" value="1"/>
</dbReference>
<accession>A0ABQ6IBA7</accession>
<keyword evidence="4" id="KW-1185">Reference proteome</keyword>
<reference evidence="4" key="1">
    <citation type="journal article" date="2019" name="Int. J. Syst. Evol. Microbiol.">
        <title>The Global Catalogue of Microorganisms (GCM) 10K type strain sequencing project: providing services to taxonomists for standard genome sequencing and annotation.</title>
        <authorList>
            <consortium name="The Broad Institute Genomics Platform"/>
            <consortium name="The Broad Institute Genome Sequencing Center for Infectious Disease"/>
            <person name="Wu L."/>
            <person name="Ma J."/>
        </authorList>
    </citation>
    <scope>NUCLEOTIDE SEQUENCE [LARGE SCALE GENOMIC DNA]</scope>
    <source>
        <strain evidence="4">NBRC 112299</strain>
    </source>
</reference>
<proteinExistence type="predicted"/>
<organism evidence="3 4">
    <name type="scientific">Demequina litorisediminis</name>
    <dbReference type="NCBI Taxonomy" id="1849022"/>
    <lineage>
        <taxon>Bacteria</taxon>
        <taxon>Bacillati</taxon>
        <taxon>Actinomycetota</taxon>
        <taxon>Actinomycetes</taxon>
        <taxon>Micrococcales</taxon>
        <taxon>Demequinaceae</taxon>
        <taxon>Demequina</taxon>
    </lineage>
</organism>
<dbReference type="EMBL" id="BSUN01000001">
    <property type="protein sequence ID" value="GMA35065.1"/>
    <property type="molecule type" value="Genomic_DNA"/>
</dbReference>
<comment type="caution">
    <text evidence="3">The sequence shown here is derived from an EMBL/GenBank/DDBJ whole genome shotgun (WGS) entry which is preliminary data.</text>
</comment>
<gene>
    <name evidence="3" type="ORF">GCM10025876_12690</name>
</gene>
<evidence type="ECO:0000256" key="1">
    <source>
        <dbReference type="SAM" id="MobiDB-lite"/>
    </source>
</evidence>
<evidence type="ECO:0000259" key="2">
    <source>
        <dbReference type="SMART" id="SM00382"/>
    </source>
</evidence>
<dbReference type="InterPro" id="IPR051055">
    <property type="entry name" value="PIF1_helicase"/>
</dbReference>
<feature type="compositionally biased region" description="Basic and acidic residues" evidence="1">
    <location>
        <begin position="483"/>
        <end position="492"/>
    </location>
</feature>
<dbReference type="PANTHER" id="PTHR47642:SF5">
    <property type="entry name" value="ATP-DEPENDENT DNA HELICASE"/>
    <property type="match status" value="1"/>
</dbReference>
<dbReference type="SUPFAM" id="SSF52540">
    <property type="entry name" value="P-loop containing nucleoside triphosphate hydrolases"/>
    <property type="match status" value="2"/>
</dbReference>
<dbReference type="InterPro" id="IPR003593">
    <property type="entry name" value="AAA+_ATPase"/>
</dbReference>
<feature type="region of interest" description="Disordered" evidence="1">
    <location>
        <begin position="169"/>
        <end position="193"/>
    </location>
</feature>
<dbReference type="Proteomes" id="UP001157125">
    <property type="component" value="Unassembled WGS sequence"/>
</dbReference>
<dbReference type="Pfam" id="PF05970">
    <property type="entry name" value="PIF1"/>
    <property type="match status" value="1"/>
</dbReference>
<dbReference type="InterPro" id="IPR027417">
    <property type="entry name" value="P-loop_NTPase"/>
</dbReference>
<dbReference type="Gene3D" id="3.40.50.300">
    <property type="entry name" value="P-loop containing nucleotide triphosphate hydrolases"/>
    <property type="match status" value="1"/>
</dbReference>
<evidence type="ECO:0000313" key="4">
    <source>
        <dbReference type="Proteomes" id="UP001157125"/>
    </source>
</evidence>
<evidence type="ECO:0000313" key="3">
    <source>
        <dbReference type="EMBL" id="GMA35065.1"/>
    </source>
</evidence>
<feature type="compositionally biased region" description="Basic residues" evidence="1">
    <location>
        <begin position="473"/>
        <end position="482"/>
    </location>
</feature>
<feature type="region of interest" description="Disordered" evidence="1">
    <location>
        <begin position="371"/>
        <end position="492"/>
    </location>
</feature>
<feature type="compositionally biased region" description="Basic and acidic residues" evidence="1">
    <location>
        <begin position="377"/>
        <end position="393"/>
    </location>
</feature>